<sequence length="80" mass="9114">MKNELTRTEKWQKIFITKCFLNLRILAKMLARYSIAQMLLRSDAEAGSATSAVSVPMSFQTPPISRNILSRNMIVKPKEV</sequence>
<comment type="caution">
    <text evidence="1">The sequence shown here is derived from an EMBL/GenBank/DDBJ whole genome shotgun (WGS) entry which is preliminary data.</text>
</comment>
<evidence type="ECO:0000313" key="2">
    <source>
        <dbReference type="Proteomes" id="UP001153954"/>
    </source>
</evidence>
<accession>A0AAU9VCE8</accession>
<protein>
    <submittedName>
        <fullName evidence="1">Uncharacterized protein</fullName>
    </submittedName>
</protein>
<dbReference type="AlphaFoldDB" id="A0AAU9VCE8"/>
<organism evidence="1 2">
    <name type="scientific">Euphydryas editha</name>
    <name type="common">Edith's checkerspot</name>
    <dbReference type="NCBI Taxonomy" id="104508"/>
    <lineage>
        <taxon>Eukaryota</taxon>
        <taxon>Metazoa</taxon>
        <taxon>Ecdysozoa</taxon>
        <taxon>Arthropoda</taxon>
        <taxon>Hexapoda</taxon>
        <taxon>Insecta</taxon>
        <taxon>Pterygota</taxon>
        <taxon>Neoptera</taxon>
        <taxon>Endopterygota</taxon>
        <taxon>Lepidoptera</taxon>
        <taxon>Glossata</taxon>
        <taxon>Ditrysia</taxon>
        <taxon>Papilionoidea</taxon>
        <taxon>Nymphalidae</taxon>
        <taxon>Nymphalinae</taxon>
        <taxon>Euphydryas</taxon>
    </lineage>
</organism>
<proteinExistence type="predicted"/>
<evidence type="ECO:0000313" key="1">
    <source>
        <dbReference type="EMBL" id="CAH2108958.1"/>
    </source>
</evidence>
<dbReference type="Proteomes" id="UP001153954">
    <property type="component" value="Unassembled WGS sequence"/>
</dbReference>
<dbReference type="EMBL" id="CAKOGL010000044">
    <property type="protein sequence ID" value="CAH2108958.1"/>
    <property type="molecule type" value="Genomic_DNA"/>
</dbReference>
<keyword evidence="2" id="KW-1185">Reference proteome</keyword>
<gene>
    <name evidence="1" type="ORF">EEDITHA_LOCUS22847</name>
</gene>
<reference evidence="1" key="1">
    <citation type="submission" date="2022-03" db="EMBL/GenBank/DDBJ databases">
        <authorList>
            <person name="Tunstrom K."/>
        </authorList>
    </citation>
    <scope>NUCLEOTIDE SEQUENCE</scope>
</reference>
<name>A0AAU9VCE8_EUPED</name>